<keyword evidence="2" id="KW-1185">Reference proteome</keyword>
<dbReference type="EMBL" id="GG681830">
    <property type="protein sequence ID" value="EER04152.1"/>
    <property type="molecule type" value="Genomic_DNA"/>
</dbReference>
<evidence type="ECO:0000313" key="1">
    <source>
        <dbReference type="EMBL" id="EER04152.1"/>
    </source>
</evidence>
<accession>C5LGG6</accession>
<dbReference type="OrthoDB" id="419290at2759"/>
<dbReference type="Proteomes" id="UP000007800">
    <property type="component" value="Unassembled WGS sequence"/>
</dbReference>
<dbReference type="GeneID" id="9045401"/>
<organism evidence="2">
    <name type="scientific">Perkinsus marinus (strain ATCC 50983 / TXsc)</name>
    <dbReference type="NCBI Taxonomy" id="423536"/>
    <lineage>
        <taxon>Eukaryota</taxon>
        <taxon>Sar</taxon>
        <taxon>Alveolata</taxon>
        <taxon>Perkinsozoa</taxon>
        <taxon>Perkinsea</taxon>
        <taxon>Perkinsida</taxon>
        <taxon>Perkinsidae</taxon>
        <taxon>Perkinsus</taxon>
    </lineage>
</organism>
<name>C5LGG6_PERM5</name>
<evidence type="ECO:0000313" key="2">
    <source>
        <dbReference type="Proteomes" id="UP000007800"/>
    </source>
</evidence>
<dbReference type="RefSeq" id="XP_002772336.1">
    <property type="nucleotide sequence ID" value="XM_002772290.1"/>
</dbReference>
<protein>
    <submittedName>
        <fullName evidence="1">Uncharacterized protein</fullName>
    </submittedName>
</protein>
<gene>
    <name evidence="1" type="ORF">Pmar_PMAR019569</name>
</gene>
<proteinExistence type="predicted"/>
<sequence>MMISTLPDLSPEGCLALMFDTRHFSDFAARKMCHSLSGLMMLFLPPQYLLCRLYVYALVPALPKWRFGDFGDIGITVYLVIVG</sequence>
<reference evidence="1 2" key="1">
    <citation type="submission" date="2008-07" db="EMBL/GenBank/DDBJ databases">
        <authorList>
            <person name="El-Sayed N."/>
            <person name="Caler E."/>
            <person name="Inman J."/>
            <person name="Amedeo P."/>
            <person name="Hass B."/>
            <person name="Wortman J."/>
        </authorList>
    </citation>
    <scope>NUCLEOTIDE SEQUENCE [LARGE SCALE GENOMIC DNA]</scope>
    <source>
        <strain evidence="2">ATCC 50983 / TXsc</strain>
    </source>
</reference>
<dbReference type="AlphaFoldDB" id="C5LGG6"/>
<dbReference type="InParanoid" id="C5LGG6"/>